<dbReference type="EMBL" id="JACAZH010000003">
    <property type="protein sequence ID" value="KAF7373157.1"/>
    <property type="molecule type" value="Genomic_DNA"/>
</dbReference>
<dbReference type="AlphaFoldDB" id="A0A8H6Z909"/>
<gene>
    <name evidence="4" type="ORF">MSAN_00523800</name>
</gene>
<evidence type="ECO:0000256" key="3">
    <source>
        <dbReference type="SAM" id="SignalP"/>
    </source>
</evidence>
<comment type="caution">
    <text evidence="4">The sequence shown here is derived from an EMBL/GenBank/DDBJ whole genome shotgun (WGS) entry which is preliminary data.</text>
</comment>
<protein>
    <recommendedName>
        <fullName evidence="6">Extracellular serine-rich protein</fullName>
    </recommendedName>
</protein>
<dbReference type="OrthoDB" id="1921208at2759"/>
<accession>A0A8H6Z909</accession>
<name>A0A8H6Z909_9AGAR</name>
<keyword evidence="3" id="KW-0732">Signal</keyword>
<keyword evidence="2" id="KW-0812">Transmembrane</keyword>
<evidence type="ECO:0008006" key="6">
    <source>
        <dbReference type="Google" id="ProtNLM"/>
    </source>
</evidence>
<dbReference type="InterPro" id="IPR052953">
    <property type="entry name" value="Ser-rich/MCO-related"/>
</dbReference>
<feature type="signal peptide" evidence="3">
    <location>
        <begin position="1"/>
        <end position="20"/>
    </location>
</feature>
<evidence type="ECO:0000313" key="4">
    <source>
        <dbReference type="EMBL" id="KAF7373157.1"/>
    </source>
</evidence>
<dbReference type="Proteomes" id="UP000623467">
    <property type="component" value="Unassembled WGS sequence"/>
</dbReference>
<evidence type="ECO:0000313" key="5">
    <source>
        <dbReference type="Proteomes" id="UP000623467"/>
    </source>
</evidence>
<keyword evidence="5" id="KW-1185">Reference proteome</keyword>
<dbReference type="InterPro" id="IPR008972">
    <property type="entry name" value="Cupredoxin"/>
</dbReference>
<feature type="region of interest" description="Disordered" evidence="1">
    <location>
        <begin position="265"/>
        <end position="310"/>
    </location>
</feature>
<dbReference type="CDD" id="cd00920">
    <property type="entry name" value="Cupredoxin"/>
    <property type="match status" value="1"/>
</dbReference>
<sequence length="390" mass="41211">MLTIHVVLLLSVVCLQGVISQTTHVVDVGVQGSFYSPPTISAGVNDTVIFVFGGDEHSVTQSTFDAPCVRLDGGFDSGIQGRGSDFALPPPAWSLTITNVSETIWFFCQASIPSSHCESGMVGAINPPSIDMYNQFVSAARLVTSTPKPTPSFIASGEGAFATNSPMPSSVSLSADSSFSFAPSTSTTAPLATSTTPTPSGVSGSHLTLIAGCATAGGVVILILAVLGVFHCRRWRREDRIRHTQANAMYQDKAAGLVSMDSSTGATNTFPTTGTPSTTVLYRSDDMEPRPSSPSRAARPLPHTPSHNQLRQANADDRGYAAPDPKAHVDINALAVEVASMLLHSPPRPGARQHPDSSRNNPAARRRNESGWYESGDEADPRAPPHYRPS</sequence>
<evidence type="ECO:0000256" key="1">
    <source>
        <dbReference type="SAM" id="MobiDB-lite"/>
    </source>
</evidence>
<dbReference type="Gene3D" id="2.60.40.420">
    <property type="entry name" value="Cupredoxins - blue copper proteins"/>
    <property type="match status" value="1"/>
</dbReference>
<evidence type="ECO:0000256" key="2">
    <source>
        <dbReference type="SAM" id="Phobius"/>
    </source>
</evidence>
<feature type="chain" id="PRO_5034819872" description="Extracellular serine-rich protein" evidence="3">
    <location>
        <begin position="21"/>
        <end position="390"/>
    </location>
</feature>
<dbReference type="PANTHER" id="PTHR34883">
    <property type="entry name" value="SERINE-RICH PROTEIN, PUTATIVE-RELATED-RELATED"/>
    <property type="match status" value="1"/>
</dbReference>
<feature type="compositionally biased region" description="Low complexity" evidence="1">
    <location>
        <begin position="265"/>
        <end position="279"/>
    </location>
</feature>
<feature type="transmembrane region" description="Helical" evidence="2">
    <location>
        <begin position="207"/>
        <end position="230"/>
    </location>
</feature>
<feature type="region of interest" description="Disordered" evidence="1">
    <location>
        <begin position="344"/>
        <end position="390"/>
    </location>
</feature>
<dbReference type="PANTHER" id="PTHR34883:SF8">
    <property type="entry name" value="EXTRACELLULAR SERINE-RICH PROTEIN (AFU_ORTHOLOGUE AFUA_6G00670)"/>
    <property type="match status" value="1"/>
</dbReference>
<organism evidence="4 5">
    <name type="scientific">Mycena sanguinolenta</name>
    <dbReference type="NCBI Taxonomy" id="230812"/>
    <lineage>
        <taxon>Eukaryota</taxon>
        <taxon>Fungi</taxon>
        <taxon>Dikarya</taxon>
        <taxon>Basidiomycota</taxon>
        <taxon>Agaricomycotina</taxon>
        <taxon>Agaricomycetes</taxon>
        <taxon>Agaricomycetidae</taxon>
        <taxon>Agaricales</taxon>
        <taxon>Marasmiineae</taxon>
        <taxon>Mycenaceae</taxon>
        <taxon>Mycena</taxon>
    </lineage>
</organism>
<reference evidence="4" key="1">
    <citation type="submission" date="2020-05" db="EMBL/GenBank/DDBJ databases">
        <title>Mycena genomes resolve the evolution of fungal bioluminescence.</title>
        <authorList>
            <person name="Tsai I.J."/>
        </authorList>
    </citation>
    <scope>NUCLEOTIDE SEQUENCE</scope>
    <source>
        <strain evidence="4">160909Yilan</strain>
    </source>
</reference>
<keyword evidence="2" id="KW-1133">Transmembrane helix</keyword>
<keyword evidence="2" id="KW-0472">Membrane</keyword>
<dbReference type="SUPFAM" id="SSF49503">
    <property type="entry name" value="Cupredoxins"/>
    <property type="match status" value="1"/>
</dbReference>
<proteinExistence type="predicted"/>